<evidence type="ECO:0000256" key="2">
    <source>
        <dbReference type="ARBA" id="ARBA00023287"/>
    </source>
</evidence>
<organism evidence="4 5">
    <name type="scientific">Candidatus Reconcilbacillus cellulovorans</name>
    <dbReference type="NCBI Taxonomy" id="1906605"/>
    <lineage>
        <taxon>Bacteria</taxon>
        <taxon>Bacillati</taxon>
        <taxon>Bacillota</taxon>
        <taxon>Bacilli</taxon>
        <taxon>Bacillales</taxon>
        <taxon>Paenibacillaceae</taxon>
        <taxon>Candidatus Reconcilbacillus</taxon>
    </lineage>
</organism>
<dbReference type="GO" id="GO:0030420">
    <property type="term" value="P:establishment of competence for transformation"/>
    <property type="evidence" value="ECO:0007669"/>
    <property type="project" value="UniProtKB-KW"/>
</dbReference>
<dbReference type="Proteomes" id="UP000243688">
    <property type="component" value="Unassembled WGS sequence"/>
</dbReference>
<feature type="transmembrane region" description="Helical" evidence="3">
    <location>
        <begin position="12"/>
        <end position="34"/>
    </location>
</feature>
<reference evidence="4 5" key="1">
    <citation type="submission" date="2016-12" db="EMBL/GenBank/DDBJ databases">
        <title>Candidatus Reconcilibacillus cellulovorans genome.</title>
        <authorList>
            <person name="Kolinko S."/>
            <person name="Wu Y.-W."/>
            <person name="Tachea F."/>
            <person name="Denzel E."/>
            <person name="Hiras J."/>
            <person name="Baecker N."/>
            <person name="Chan L.J."/>
            <person name="Eichorst S.A."/>
            <person name="Frey D."/>
            <person name="Adams P.D."/>
            <person name="Pray T."/>
            <person name="Tanjore D."/>
            <person name="Petzold C.J."/>
            <person name="Gladden J.M."/>
            <person name="Simmons B.A."/>
            <person name="Singer S.W."/>
        </authorList>
    </citation>
    <scope>NUCLEOTIDE SEQUENCE [LARGE SCALE GENOMIC DNA]</scope>
    <source>
        <strain evidence="4">JTherm</strain>
    </source>
</reference>
<sequence length="155" mass="16777">MRRLRGESGLTLVEILIAVIIMSVVTVTMAAYILSAMERSAEQNRRTIAVHLARYKAAELREAFKKPAEYDPLRAYVASAGTATFTAASAGPLAGLLNDTVINGTTYRYQVVLRPDADERLIAMTVRVFWAEAGAVSPAAVPRLSTYVDAMIAKG</sequence>
<keyword evidence="3" id="KW-0472">Membrane</keyword>
<dbReference type="GO" id="GO:0009986">
    <property type="term" value="C:cell surface"/>
    <property type="evidence" value="ECO:0007669"/>
    <property type="project" value="UniProtKB-SubCell"/>
</dbReference>
<name>A0A2A6E1B5_9BACL</name>
<comment type="caution">
    <text evidence="4">The sequence shown here is derived from an EMBL/GenBank/DDBJ whole genome shotgun (WGS) entry which is preliminary data.</text>
</comment>
<keyword evidence="3" id="KW-1133">Transmembrane helix</keyword>
<proteinExistence type="predicted"/>
<protein>
    <recommendedName>
        <fullName evidence="6">Prepilin-type N-terminal cleavage/methylation domain-containing protein</fullName>
    </recommendedName>
</protein>
<keyword evidence="3" id="KW-0812">Transmembrane</keyword>
<comment type="subcellular location">
    <subcellularLocation>
        <location evidence="1">Cell surface</location>
    </subcellularLocation>
</comment>
<evidence type="ECO:0000313" key="5">
    <source>
        <dbReference type="Proteomes" id="UP000243688"/>
    </source>
</evidence>
<dbReference type="AlphaFoldDB" id="A0A2A6E1B5"/>
<dbReference type="EMBL" id="MOXJ01000012">
    <property type="protein sequence ID" value="PDO10599.1"/>
    <property type="molecule type" value="Genomic_DNA"/>
</dbReference>
<evidence type="ECO:0008006" key="6">
    <source>
        <dbReference type="Google" id="ProtNLM"/>
    </source>
</evidence>
<evidence type="ECO:0000313" key="4">
    <source>
        <dbReference type="EMBL" id="PDO10599.1"/>
    </source>
</evidence>
<keyword evidence="2" id="KW-0178">Competence</keyword>
<dbReference type="PROSITE" id="PS00409">
    <property type="entry name" value="PROKAR_NTER_METHYL"/>
    <property type="match status" value="1"/>
</dbReference>
<evidence type="ECO:0000256" key="3">
    <source>
        <dbReference type="SAM" id="Phobius"/>
    </source>
</evidence>
<gene>
    <name evidence="4" type="ORF">BLM47_06365</name>
</gene>
<dbReference type="InterPro" id="IPR012902">
    <property type="entry name" value="N_methyl_site"/>
</dbReference>
<accession>A0A2A6E1B5</accession>
<evidence type="ECO:0000256" key="1">
    <source>
        <dbReference type="ARBA" id="ARBA00004241"/>
    </source>
</evidence>